<dbReference type="InterPro" id="IPR000515">
    <property type="entry name" value="MetI-like"/>
</dbReference>
<evidence type="ECO:0000259" key="8">
    <source>
        <dbReference type="PROSITE" id="PS50928"/>
    </source>
</evidence>
<dbReference type="GO" id="GO:0055085">
    <property type="term" value="P:transmembrane transport"/>
    <property type="evidence" value="ECO:0007669"/>
    <property type="project" value="InterPro"/>
</dbReference>
<organism evidence="9">
    <name type="scientific">marine sediment metagenome</name>
    <dbReference type="NCBI Taxonomy" id="412755"/>
    <lineage>
        <taxon>unclassified sequences</taxon>
        <taxon>metagenomes</taxon>
        <taxon>ecological metagenomes</taxon>
    </lineage>
</organism>
<evidence type="ECO:0000256" key="4">
    <source>
        <dbReference type="ARBA" id="ARBA00022692"/>
    </source>
</evidence>
<comment type="subcellular location">
    <subcellularLocation>
        <location evidence="1">Cell membrane</location>
        <topology evidence="1">Multi-pass membrane protein</topology>
    </subcellularLocation>
</comment>
<dbReference type="CDD" id="cd06261">
    <property type="entry name" value="TM_PBP2"/>
    <property type="match status" value="1"/>
</dbReference>
<dbReference type="SUPFAM" id="SSF161098">
    <property type="entry name" value="MetI-like"/>
    <property type="match status" value="1"/>
</dbReference>
<sequence length="321" mass="35995">MIFILVTLVFLIVRIMPGDPVRAMLRPGAPQEYVDDIKHSLGLDKPLYIQYFEYLYNLLRGDLGESLAPVRGRPIAKDLIEKFPATLELSIVSMTMSILIGIFTGAYSAHKRRSFADYGFRLYGIIIYTIPVFWLGLMLQLFFGVYLRWLPVYGRIGTGLTPEKITGLFILDSILTGNMVSLVSAVKHLILPSLTLGLYISGVFTRLTRTNMLDVLSQDFITAARARGLSERVVVYKHALKNALIPIITMMGLQFALLLAGAVLTETTFSWPGLGRFLVDRILYRDFPSIQGSVVFIAILVAGVSLLVDIVYSYLDPRIRY</sequence>
<proteinExistence type="predicted"/>
<gene>
    <name evidence="9" type="ORF">S01H4_01780</name>
</gene>
<accession>X1BG51</accession>
<dbReference type="PROSITE" id="PS50928">
    <property type="entry name" value="ABC_TM1"/>
    <property type="match status" value="1"/>
</dbReference>
<name>X1BG51_9ZZZZ</name>
<evidence type="ECO:0000256" key="7">
    <source>
        <dbReference type="SAM" id="Phobius"/>
    </source>
</evidence>
<keyword evidence="6 7" id="KW-0472">Membrane</keyword>
<evidence type="ECO:0000256" key="5">
    <source>
        <dbReference type="ARBA" id="ARBA00022989"/>
    </source>
</evidence>
<evidence type="ECO:0000256" key="2">
    <source>
        <dbReference type="ARBA" id="ARBA00022448"/>
    </source>
</evidence>
<evidence type="ECO:0000256" key="6">
    <source>
        <dbReference type="ARBA" id="ARBA00023136"/>
    </source>
</evidence>
<reference evidence="9" key="1">
    <citation type="journal article" date="2014" name="Front. Microbiol.">
        <title>High frequency of phylogenetically diverse reductive dehalogenase-homologous genes in deep subseafloor sedimentary metagenomes.</title>
        <authorList>
            <person name="Kawai M."/>
            <person name="Futagami T."/>
            <person name="Toyoda A."/>
            <person name="Takaki Y."/>
            <person name="Nishi S."/>
            <person name="Hori S."/>
            <person name="Arai W."/>
            <person name="Tsubouchi T."/>
            <person name="Morono Y."/>
            <person name="Uchiyama I."/>
            <person name="Ito T."/>
            <person name="Fujiyama A."/>
            <person name="Inagaki F."/>
            <person name="Takami H."/>
        </authorList>
    </citation>
    <scope>NUCLEOTIDE SEQUENCE</scope>
    <source>
        <strain evidence="9">Expedition CK06-06</strain>
    </source>
</reference>
<evidence type="ECO:0000313" key="9">
    <source>
        <dbReference type="EMBL" id="GAG71001.1"/>
    </source>
</evidence>
<keyword evidence="5 7" id="KW-1133">Transmembrane helix</keyword>
<protein>
    <recommendedName>
        <fullName evidence="8">ABC transmembrane type-1 domain-containing protein</fullName>
    </recommendedName>
</protein>
<feature type="transmembrane region" description="Helical" evidence="7">
    <location>
        <begin position="122"/>
        <end position="143"/>
    </location>
</feature>
<comment type="caution">
    <text evidence="9">The sequence shown here is derived from an EMBL/GenBank/DDBJ whole genome shotgun (WGS) entry which is preliminary data.</text>
</comment>
<feature type="transmembrane region" description="Helical" evidence="7">
    <location>
        <begin position="89"/>
        <end position="110"/>
    </location>
</feature>
<feature type="transmembrane region" description="Helical" evidence="7">
    <location>
        <begin position="189"/>
        <end position="207"/>
    </location>
</feature>
<keyword evidence="4 7" id="KW-0812">Transmembrane</keyword>
<dbReference type="PANTHER" id="PTHR43163">
    <property type="entry name" value="DIPEPTIDE TRANSPORT SYSTEM PERMEASE PROTEIN DPPB-RELATED"/>
    <property type="match status" value="1"/>
</dbReference>
<evidence type="ECO:0000256" key="1">
    <source>
        <dbReference type="ARBA" id="ARBA00004651"/>
    </source>
</evidence>
<feature type="domain" description="ABC transmembrane type-1" evidence="8">
    <location>
        <begin position="83"/>
        <end position="312"/>
    </location>
</feature>
<dbReference type="InterPro" id="IPR035906">
    <property type="entry name" value="MetI-like_sf"/>
</dbReference>
<dbReference type="GO" id="GO:0005886">
    <property type="term" value="C:plasma membrane"/>
    <property type="evidence" value="ECO:0007669"/>
    <property type="project" value="UniProtKB-SubCell"/>
</dbReference>
<feature type="transmembrane region" description="Helical" evidence="7">
    <location>
        <begin position="294"/>
        <end position="315"/>
    </location>
</feature>
<keyword evidence="2" id="KW-0813">Transport</keyword>
<dbReference type="Gene3D" id="1.10.3720.10">
    <property type="entry name" value="MetI-like"/>
    <property type="match status" value="1"/>
</dbReference>
<dbReference type="EMBL" id="BART01000349">
    <property type="protein sequence ID" value="GAG71001.1"/>
    <property type="molecule type" value="Genomic_DNA"/>
</dbReference>
<keyword evidence="3" id="KW-1003">Cell membrane</keyword>
<dbReference type="Pfam" id="PF00528">
    <property type="entry name" value="BPD_transp_1"/>
    <property type="match status" value="1"/>
</dbReference>
<dbReference type="PANTHER" id="PTHR43163:SF6">
    <property type="entry name" value="DIPEPTIDE TRANSPORT SYSTEM PERMEASE PROTEIN DPPB-RELATED"/>
    <property type="match status" value="1"/>
</dbReference>
<dbReference type="InterPro" id="IPR045621">
    <property type="entry name" value="BPD_transp_1_N"/>
</dbReference>
<dbReference type="Pfam" id="PF19300">
    <property type="entry name" value="BPD_transp_1_N"/>
    <property type="match status" value="1"/>
</dbReference>
<dbReference type="AlphaFoldDB" id="X1BG51"/>
<feature type="transmembrane region" description="Helical" evidence="7">
    <location>
        <begin position="243"/>
        <end position="264"/>
    </location>
</feature>
<evidence type="ECO:0000256" key="3">
    <source>
        <dbReference type="ARBA" id="ARBA00022475"/>
    </source>
</evidence>